<dbReference type="SUPFAM" id="SSF52743">
    <property type="entry name" value="Subtilisin-like"/>
    <property type="match status" value="1"/>
</dbReference>
<evidence type="ECO:0000313" key="4">
    <source>
        <dbReference type="EMBL" id="SEF80967.1"/>
    </source>
</evidence>
<feature type="signal peptide" evidence="2">
    <location>
        <begin position="1"/>
        <end position="31"/>
    </location>
</feature>
<protein>
    <recommendedName>
        <fullName evidence="3">Peptidase S53 domain-containing protein</fullName>
    </recommendedName>
</protein>
<dbReference type="Gene3D" id="3.40.50.200">
    <property type="entry name" value="Peptidase S8/S53 domain"/>
    <property type="match status" value="1"/>
</dbReference>
<keyword evidence="2" id="KW-0732">Signal</keyword>
<evidence type="ECO:0000313" key="5">
    <source>
        <dbReference type="Proteomes" id="UP000236754"/>
    </source>
</evidence>
<reference evidence="4 5" key="1">
    <citation type="submission" date="2016-10" db="EMBL/GenBank/DDBJ databases">
        <authorList>
            <person name="de Groot N.N."/>
        </authorList>
    </citation>
    <scope>NUCLEOTIDE SEQUENCE [LARGE SCALE GENOMIC DNA]</scope>
    <source>
        <strain evidence="4 5">CGMCC 4.2023</strain>
    </source>
</reference>
<dbReference type="Proteomes" id="UP000236754">
    <property type="component" value="Unassembled WGS sequence"/>
</dbReference>
<keyword evidence="5" id="KW-1185">Reference proteome</keyword>
<name>A0A1H5V3H3_9ACTN</name>
<dbReference type="InterPro" id="IPR036852">
    <property type="entry name" value="Peptidase_S8/S53_dom_sf"/>
</dbReference>
<dbReference type="InterPro" id="IPR030400">
    <property type="entry name" value="Sedolisin_dom"/>
</dbReference>
<feature type="chain" id="PRO_5009286856" description="Peptidase S53 domain-containing protein" evidence="2">
    <location>
        <begin position="32"/>
        <end position="1383"/>
    </location>
</feature>
<dbReference type="InterPro" id="IPR050819">
    <property type="entry name" value="Tripeptidyl-peptidase_I"/>
</dbReference>
<dbReference type="PROSITE" id="PS51695">
    <property type="entry name" value="SEDOLISIN"/>
    <property type="match status" value="1"/>
</dbReference>
<dbReference type="InterPro" id="IPR011047">
    <property type="entry name" value="Quinoprotein_ADH-like_sf"/>
</dbReference>
<dbReference type="RefSeq" id="WP_146088192.1">
    <property type="nucleotide sequence ID" value="NZ_FNVU01000002.1"/>
</dbReference>
<dbReference type="GO" id="GO:0006508">
    <property type="term" value="P:proteolysis"/>
    <property type="evidence" value="ECO:0007669"/>
    <property type="project" value="InterPro"/>
</dbReference>
<dbReference type="GO" id="GO:0004252">
    <property type="term" value="F:serine-type endopeptidase activity"/>
    <property type="evidence" value="ECO:0007669"/>
    <property type="project" value="InterPro"/>
</dbReference>
<feature type="region of interest" description="Disordered" evidence="1">
    <location>
        <begin position="64"/>
        <end position="102"/>
    </location>
</feature>
<dbReference type="EMBL" id="FNVU01000002">
    <property type="protein sequence ID" value="SEF80967.1"/>
    <property type="molecule type" value="Genomic_DNA"/>
</dbReference>
<dbReference type="PANTHER" id="PTHR14218">
    <property type="entry name" value="PROTEASE S8 TRIPEPTIDYL PEPTIDASE I CLN2"/>
    <property type="match status" value="1"/>
</dbReference>
<feature type="domain" description="Peptidase S53" evidence="3">
    <location>
        <begin position="1042"/>
        <end position="1383"/>
    </location>
</feature>
<dbReference type="PANTHER" id="PTHR14218:SF15">
    <property type="entry name" value="TRIPEPTIDYL-PEPTIDASE 1"/>
    <property type="match status" value="1"/>
</dbReference>
<feature type="compositionally biased region" description="Low complexity" evidence="1">
    <location>
        <begin position="65"/>
        <end position="102"/>
    </location>
</feature>
<evidence type="ECO:0000259" key="3">
    <source>
        <dbReference type="PROSITE" id="PS51695"/>
    </source>
</evidence>
<sequence length="1383" mass="141905">MRPAGQALRGGVMAAVLAAAAALLSAPAAHAAPAAHDPVRLNAKQLAKLSAKYTRRADGTPGLVAAAASGGTSATGTPSTDSAASSGDSSGTSTATTTIDQSTTWESARGSVSTLALQGTKDWVALSSGGTVTRYDAKGDPVWDRTSSSLYGDWNLTAENSYQDQPYSPVLSEGYNPYEPSSSGRHPFAQADFNGDGVADIAVAYSVGQYPSRPFTSPGSDLPSGTFVNVLDGRTGRMLWHQLLPGYVGSLLAHDGKLVVADTTGPDWGDDPVATQGDSRSSLLAYSFTAKKGGAVAARTAWTYSTGAPWADFTDVEPLNDGRITVGWTDTPFGLGNPRPAAGHVLVLSGTSGKAVVDTKTPGYPRILHQDPGSDRVLVAEQNDPYDAVRWDLTAIDARTGARTVLASRQNTIPEDFVVDGQAHGKQARYAVAELGINADLSDGQSTISGWDGNGDTVWTRQTSSTVGNPNAPTLALSYDPTGHGRIVATVADNVADSAARPEGVYNSQLLSLDARDGSLEWRRDGDVTGDQVTAYQGGLLAVGQDMNAWTVDENSGKATDLPLFSENYGAASVDVNGDGVKDLVVGGQSHGLFALDGRSLKSATPTILWHSAVSAAVHQIQVAKVADSYGRTATRVVAATSHGFAVVDPATGKVGADVSTGSFQYGLVVTGGRIVATGASSVAAYTADGSRTWDYRPAGVGAKQVLYSTPSTDGQGRLFLEYGGARSAFGTGVSDPAPAAVALDAGTGKQLWSEQPSNATAASADWIEQQAGVLAGAGIPGAGGKAVAFAFGGDQPSTIKHRVQIVNGATGKVLSEHDSVGSATFQGFAASPTYGLVELHAFQMTVYPVDGSAPYNVSTLPNNQQGVFATTTGGKETFVGGVGGLEQYDQPFPTSDDYLESTSETFSLYAGTAVATDLTGGKATDIIGLPMDNAAYDLSQNVGGFGSEMIAVDDYPHGVTVQHVTDTPQPATAATRSVQPRTVKAPSGLAAKQQGLQSDSAPAATPFTGATLPTAGAITPPVEVRSTVAAAPNDATETTKGYSPQQIQARLGLTGDGRGQTIAIVDAYDYPTAEADLNHFADHFGLPQTCDSVADGTDCFDFQQVYADGTKPEANASWEEEEALDIEWAHAVAPHARIVLVEAADASAAGLYQGVDKAASLHPAVVSNSWGMSEFSEESFYDGHCKLADSVCTQSTGDAGYPAGYSSTNPNALAIGGTSLKLDANGATLGETAWSSTGGGLSYFEKRPAYQDGVQSSKYRATPDVSFVADPNTGVAVYTSAGGSPVWLEVGGTSLSAPTWAAVISTADQLRAEAGKAPLAVAGPEGDTAHTDVYALGTKLDDVTSGSNGLCGTECTAGPGYDTVTGLGSPLAGVDQALAAMK</sequence>
<organism evidence="4 5">
    <name type="scientific">Actinacidiphila yanglinensis</name>
    <dbReference type="NCBI Taxonomy" id="310779"/>
    <lineage>
        <taxon>Bacteria</taxon>
        <taxon>Bacillati</taxon>
        <taxon>Actinomycetota</taxon>
        <taxon>Actinomycetes</taxon>
        <taxon>Kitasatosporales</taxon>
        <taxon>Streptomycetaceae</taxon>
        <taxon>Actinacidiphila</taxon>
    </lineage>
</organism>
<proteinExistence type="predicted"/>
<dbReference type="GO" id="GO:0008240">
    <property type="term" value="F:tripeptidyl-peptidase activity"/>
    <property type="evidence" value="ECO:0007669"/>
    <property type="project" value="TreeGrafter"/>
</dbReference>
<evidence type="ECO:0000256" key="1">
    <source>
        <dbReference type="SAM" id="MobiDB-lite"/>
    </source>
</evidence>
<dbReference type="SUPFAM" id="SSF50998">
    <property type="entry name" value="Quinoprotein alcohol dehydrogenase-like"/>
    <property type="match status" value="2"/>
</dbReference>
<dbReference type="OrthoDB" id="3883291at2"/>
<evidence type="ECO:0000256" key="2">
    <source>
        <dbReference type="SAM" id="SignalP"/>
    </source>
</evidence>
<dbReference type="CDD" id="cd04056">
    <property type="entry name" value="Peptidases_S53"/>
    <property type="match status" value="1"/>
</dbReference>
<gene>
    <name evidence="4" type="ORF">SAMN05216223_102102</name>
</gene>
<accession>A0A1H5V3H3</accession>